<organism evidence="3">
    <name type="scientific">uncultured organism</name>
    <dbReference type="NCBI Taxonomy" id="155900"/>
    <lineage>
        <taxon>unclassified sequences</taxon>
        <taxon>environmental samples</taxon>
    </lineage>
</organism>
<reference evidence="3" key="1">
    <citation type="journal article" date="2010" name="Genome Res.">
        <title>Functional metagenomics to mine the human gut microbiome for dietary fiber catabolic enzymes.</title>
        <authorList>
            <person name="Tasse L."/>
            <person name="Bercovici J."/>
            <person name="Pizzut-Serin S."/>
            <person name="Robe P."/>
            <person name="Tap J."/>
            <person name="Klopp C."/>
            <person name="Cantarel B.L."/>
            <person name="Coutinho P.M."/>
            <person name="Henrissat B."/>
            <person name="Leclerc M."/>
            <person name="Dore J."/>
            <person name="Monsan P."/>
            <person name="Remaud-Simeon M."/>
            <person name="Potocki-Veronese G."/>
        </authorList>
    </citation>
    <scope>NUCLEOTIDE SEQUENCE</scope>
</reference>
<dbReference type="CDD" id="cd10944">
    <property type="entry name" value="CE4_SmPgdA_like"/>
    <property type="match status" value="1"/>
</dbReference>
<dbReference type="Pfam" id="PF01522">
    <property type="entry name" value="Polysacc_deac_1"/>
    <property type="match status" value="1"/>
</dbReference>
<dbReference type="GO" id="GO:0005975">
    <property type="term" value="P:carbohydrate metabolic process"/>
    <property type="evidence" value="ECO:0007669"/>
    <property type="project" value="InterPro"/>
</dbReference>
<dbReference type="Gene3D" id="3.20.20.370">
    <property type="entry name" value="Glycoside hydrolase/deacetylase"/>
    <property type="match status" value="1"/>
</dbReference>
<feature type="domain" description="NodB homology" evidence="2">
    <location>
        <begin position="72"/>
        <end position="269"/>
    </location>
</feature>
<evidence type="ECO:0000313" key="3">
    <source>
        <dbReference type="EMBL" id="ADD61614.1"/>
    </source>
</evidence>
<accession>D9ZE60</accession>
<dbReference type="EMBL" id="GU942937">
    <property type="protein sequence ID" value="ADD61614.1"/>
    <property type="molecule type" value="Genomic_DNA"/>
</dbReference>
<dbReference type="InterPro" id="IPR002509">
    <property type="entry name" value="NODB_dom"/>
</dbReference>
<evidence type="ECO:0000259" key="2">
    <source>
        <dbReference type="PROSITE" id="PS51677"/>
    </source>
</evidence>
<dbReference type="InterPro" id="IPR050248">
    <property type="entry name" value="Polysacc_deacetylase_ArnD"/>
</dbReference>
<keyword evidence="1" id="KW-1133">Transmembrane helix</keyword>
<dbReference type="InterPro" id="IPR011330">
    <property type="entry name" value="Glyco_hydro/deAcase_b/a-brl"/>
</dbReference>
<keyword evidence="1" id="KW-0812">Transmembrane</keyword>
<keyword evidence="1" id="KW-0472">Membrane</keyword>
<proteinExistence type="predicted"/>
<dbReference type="AlphaFoldDB" id="D9ZE60"/>
<dbReference type="PROSITE" id="PS51677">
    <property type="entry name" value="NODB"/>
    <property type="match status" value="1"/>
</dbReference>
<evidence type="ECO:0000256" key="1">
    <source>
        <dbReference type="SAM" id="Phobius"/>
    </source>
</evidence>
<dbReference type="GO" id="GO:0016810">
    <property type="term" value="F:hydrolase activity, acting on carbon-nitrogen (but not peptide) bonds"/>
    <property type="evidence" value="ECO:0007669"/>
    <property type="project" value="InterPro"/>
</dbReference>
<dbReference type="PANTHER" id="PTHR10587:SF125">
    <property type="entry name" value="POLYSACCHARIDE DEACETYLASE YHEN-RELATED"/>
    <property type="match status" value="1"/>
</dbReference>
<protein>
    <submittedName>
        <fullName evidence="3">Putative carbohydrate-active enzyme</fullName>
    </submittedName>
</protein>
<sequence>MRRETNNDRQQRLFVTGLLISAVVGALIGLLWPLWFPADSACETTIPDASFSVPTLAMGGTQLPGEEGAAMKICCLTFDDGPSKYTPQVLAALEKCDAKATFFVTAQDANQDYLSYLTDIEAAGHQIALHSASHSYSRIYSSTENFWLDIKALRATLANYINVDAIHWLRFPGGSTNTVSHRYGGRQIMQQLKAQAEQKGYAWIDWNVCAEDATASHPNAAQILRNVQNDAKDQPICVVLMHDTNATHETVKALPDILEWFAAKGYRFFTVQQMAE</sequence>
<name>D9ZE60_9ZZZZ</name>
<feature type="transmembrane region" description="Helical" evidence="1">
    <location>
        <begin position="12"/>
        <end position="35"/>
    </location>
</feature>
<dbReference type="PANTHER" id="PTHR10587">
    <property type="entry name" value="GLYCOSYL TRANSFERASE-RELATED"/>
    <property type="match status" value="1"/>
</dbReference>
<dbReference type="SUPFAM" id="SSF88713">
    <property type="entry name" value="Glycoside hydrolase/deacetylase"/>
    <property type="match status" value="1"/>
</dbReference>